<evidence type="ECO:0000313" key="1">
    <source>
        <dbReference type="EMBL" id="KAI3363653.1"/>
    </source>
</evidence>
<proteinExistence type="predicted"/>
<evidence type="ECO:0000313" key="2">
    <source>
        <dbReference type="Proteomes" id="UP000831701"/>
    </source>
</evidence>
<organism evidence="1 2">
    <name type="scientific">Scortum barcoo</name>
    <name type="common">barcoo grunter</name>
    <dbReference type="NCBI Taxonomy" id="214431"/>
    <lineage>
        <taxon>Eukaryota</taxon>
        <taxon>Metazoa</taxon>
        <taxon>Chordata</taxon>
        <taxon>Craniata</taxon>
        <taxon>Vertebrata</taxon>
        <taxon>Euteleostomi</taxon>
        <taxon>Actinopterygii</taxon>
        <taxon>Neopterygii</taxon>
        <taxon>Teleostei</taxon>
        <taxon>Neoteleostei</taxon>
        <taxon>Acanthomorphata</taxon>
        <taxon>Eupercaria</taxon>
        <taxon>Centrarchiformes</taxon>
        <taxon>Terapontoidei</taxon>
        <taxon>Terapontidae</taxon>
        <taxon>Scortum</taxon>
    </lineage>
</organism>
<sequence length="2730" mass="304492">MHSRNLWHRCWVCLQVDWLWLEVLLYDSTMDHIVCFLLVLGATVMIAHACPKYCVCQNLSESLGTLCPSKGLLFVPPDIDRSTVELRLGGNYILRITQQDFANMTDLVDLTLSRNTISYIQPFSFGDLETLRSLHLDNNRLMELGPDDLRGLVNLQHLIVNNNQLGRIHDKAFEDLAPALEDLDLSYNNLMSLPWDSVRQMINLHQLSLDHNLLDFIPEGTFTDLERLARLDLTSNRLQKLPPDPIFARAQDSILTTPYAPQLSLSLGGNPLHCNCEMLWLRRLERDDDLETCASPPALKGRYFWNVKEEEFVCQPPLITQHTHRMLVLEGQTASLRNGTLSITITTSKDYGTFTCIAANVAGESTASVEVSIVQLPHLSNGTGQPAPPKSRLSDITGTTRISKGAPKSQPERTVSVSEVTAVSALVTWTVSKSAPKVKMYQLQYNCSDDEVLVYRGVERFVTQCNYNHLKLSNSNNEPEVDYQRNMKTPVLVIFQREMIPASSKAFLVTNLVSGTRYDLCVLAAWDDTATTLTATNVVGCTHFFTQDDYPQCQSLPNQLLGGTMILVVGGIIVATLLVFIVILMVRYKTADTEPLVGKLTSVSDTHSQTNGGRFGQNGLLMPQSQPLPEVKVKAKLTLQDEVLEFKCGSLQSSLTSSSSSSESMARGMYSPHNTLANIWGSAPSKPRSNLDHLLGAFTSLELRGAQGRDLGASSSTAVIVAKPHTDREPLLGRTLDSSLSRLLMFPLDSKPKRSQSFDMGDVTGVDPEAFPGQLRDIVSPACPGSSPGPPPSPAARSIEKHRKSFSLHFYRSVRDLKPVWMLEDMRTMETFYQEEDASQRIYTPSEALLYAIVHDHQPYAQYLLSRYTDEALAKPGERFCCCPSSSPHLAMAVRYDRRYILGLILQETHRVPSTPPYTDQASCFHPEDGRTPLHLACELLRPEAVIMLLGNRASPHAQDHNGLTPLDVILEKLEDSREVSGGERRQCLDSLLMFMPKPHFKLKAALGREPERWSQVLGEETYKYLSGRSPAALVLTAMQTILKQLNPSTFPDSLHELPIPSSLKPPGLPDICGAQAPGDVVIGIMLPCHHKVEALHERIRPEGFHCSDFALTSFMLSLAVIHEIEEINAAGFLPGVRLGYLMCDTCSYASKALQNVGHMLAVNGSLNVKCDYTDFRPRVKIILGALYSEVSIALARLLNVYMVPLLSSTSSSPELSDKLRYPVFIRTIPSDKHQTNAVAKIMHHYGWNWVGVVYGDDEYGRAAFQSFLRDAEANGVCLAYQEVLPDYSDHSQRIKQVTQQIHSSSAMVVLLIIKAELVRAIFEEMIKTNTSRTWIASDAWSRSWSIAQMDGINRVGDILGFTFVAGKSESFDNYLKNLTATPGGYNYFIEEYKNLRFNCTPECFSKKPPPYCPTPDLLKIKSHNACNFKNPQEQNDDYLVKVLDTSEAFLHKVAVQAVAHALKKLLKCNKSSCSGEISFPAWKLLKEVKMVKFEFDNQNFFFDENGDFVNGYDLIMWEKDGGHRKFQRIGKYHVLDKQIELDAKDFIWFSTVNTTAPQSRCSERCAPGSVMKILNVSCCYNCTLCVEGTYSDTWDLQDCKKCPNGTWSLKGWNQCKPRWESYLRWNDPHPITMMAAAAIGILLLLFTFVVFLVYRDSPPMKRAEVTLSCVMMAGLAVSFLSVICFMGKPSVHLCRARQVMYAMGFTLCVSCILVKAYRTFLAFLPFGQITNRRLHTLYKPPVIVIVITTLQGIICLLWLIFDSPNIDDTPPPPQSMKKMIQCSEGATYIGFGIMLSYIALLALIGFLLAFKGRNVPQEFSETGYIIFSMLMYLFVWVCFIPVYITNNEEGTPVQASAILVSSYGIIFCHFLPKCHAALSGSNTDTLERILRRWRVKSSPDLDSETETDIGKLFSKTEGPGHQKALLAESVEADSTPAEEKSKCLKTDDRENELPLSNEEEPTKETAWSQLASNTTAVQITEDIKETQVNVMPQEAVDDAVQTVMLKKTEKRKKNKGKKRSSEKQKSSIVQAKVDFPPHMVRAHQAAYAFLNPNIAKYETLLGLLDQTAQTQLSLQPMISALVLRFEEINQALEEMADEGELMLKEHGDSMGLPSGMMGLVVMQIKSSTAITSPPGPPPDLLQQLLQHSTEKMRLVSGSVQALGDTTFEEAVEYFSSISKLLVEKLEAKQVAERRLAQVLAWVEGAAMRKSNLEDSALHSEDSGIGGENESLTGSERHRRHRGSAGSGSCGSGINIRGAFDTLPSNLGNLVGHNEDDEEDKEEDDDDDEEDEDDEGERHERKRSNSSPPDPSQPLRYMHANDMQDQQPVIKRPLTAVTPTKPEHSSSTRCVNIIVELQKSQKNLDQRMKRMAKLQGHAERTRKSDILLLSDTVNANKGDLVINGNNNNNSWPDSRDDLDVDNLPPPPPEVLMDNSFQSTEGTSGNEETLQQDSVRSLPVNTRVSQRLKTSMQNVDVLPNRASVKPKSISILPARPVRQDAVMGVQNAEHQPETDLDPETEKANSLYQQAHKIIHLRNAAESQDKRNIVELSGRRPSPPQTRIGQRCESTDFYESEVPFSILPVTAPPVSRVRLPPSCPSVRHRFPSPPVFRPQITSRPSARPGSPRMVTRATDSTEEIVPSVSFRDARSVFCLNELQNSQTCTFSGSAVLPRPWGEASRGRLPVRGMDNSTRRTQSEQRPSLASHSEFSKDYSSASSQAKESEAVATKHW</sequence>
<accession>A0ACB8WA34</accession>
<name>A0ACB8WA34_9TELE</name>
<dbReference type="Proteomes" id="UP000831701">
    <property type="component" value="Chromosome 13"/>
</dbReference>
<keyword evidence="2" id="KW-1185">Reference proteome</keyword>
<gene>
    <name evidence="1" type="ORF">L3Q82_001190</name>
</gene>
<dbReference type="EMBL" id="CM041543">
    <property type="protein sequence ID" value="KAI3363653.1"/>
    <property type="molecule type" value="Genomic_DNA"/>
</dbReference>
<comment type="caution">
    <text evidence="1">The sequence shown here is derived from an EMBL/GenBank/DDBJ whole genome shotgun (WGS) entry which is preliminary data.</text>
</comment>
<protein>
    <submittedName>
        <fullName evidence="1">Uncharacterized protein</fullName>
    </submittedName>
</protein>
<reference evidence="1" key="1">
    <citation type="submission" date="2022-04" db="EMBL/GenBank/DDBJ databases">
        <title>Jade perch genome.</title>
        <authorList>
            <person name="Chao B."/>
        </authorList>
    </citation>
    <scope>NUCLEOTIDE SEQUENCE</scope>
    <source>
        <strain evidence="1">CB-2022</strain>
    </source>
</reference>